<dbReference type="AlphaFoldDB" id="A0A6A6PRD0"/>
<evidence type="ECO:0000313" key="1">
    <source>
        <dbReference type="EMBL" id="KAF2482475.1"/>
    </source>
</evidence>
<gene>
    <name evidence="1" type="ORF">BDY17DRAFT_160678</name>
</gene>
<sequence length="186" mass="21097">MPWEVMCTRARSRSKHKRQIPGAVLEGVGHTLIDEGRHVYHPVRRRVVGREWIHSRRSHLLRKAWCRCGVIFVFCGCKSRIMIRYGVYLGGRDIHDWTRAVLCRGEGRVGNRDVQLGALAHESSVLWSGSASRQSHLLMLQVRDMATDGFAQIACLGLGRMAEGEELQRQRVFLIARLDAVISRAG</sequence>
<dbReference type="GeneID" id="54470714"/>
<organism evidence="1 2">
    <name type="scientific">Neohortaea acidophila</name>
    <dbReference type="NCBI Taxonomy" id="245834"/>
    <lineage>
        <taxon>Eukaryota</taxon>
        <taxon>Fungi</taxon>
        <taxon>Dikarya</taxon>
        <taxon>Ascomycota</taxon>
        <taxon>Pezizomycotina</taxon>
        <taxon>Dothideomycetes</taxon>
        <taxon>Dothideomycetidae</taxon>
        <taxon>Mycosphaerellales</taxon>
        <taxon>Teratosphaeriaceae</taxon>
        <taxon>Neohortaea</taxon>
    </lineage>
</organism>
<dbReference type="RefSeq" id="XP_033589045.1">
    <property type="nucleotide sequence ID" value="XM_033729712.1"/>
</dbReference>
<dbReference type="Proteomes" id="UP000799767">
    <property type="component" value="Unassembled WGS sequence"/>
</dbReference>
<name>A0A6A6PRD0_9PEZI</name>
<protein>
    <submittedName>
        <fullName evidence="1">Uncharacterized protein</fullName>
    </submittedName>
</protein>
<proteinExistence type="predicted"/>
<dbReference type="EMBL" id="MU001636">
    <property type="protein sequence ID" value="KAF2482475.1"/>
    <property type="molecule type" value="Genomic_DNA"/>
</dbReference>
<reference evidence="1" key="1">
    <citation type="journal article" date="2020" name="Stud. Mycol.">
        <title>101 Dothideomycetes genomes: a test case for predicting lifestyles and emergence of pathogens.</title>
        <authorList>
            <person name="Haridas S."/>
            <person name="Albert R."/>
            <person name="Binder M."/>
            <person name="Bloem J."/>
            <person name="Labutti K."/>
            <person name="Salamov A."/>
            <person name="Andreopoulos B."/>
            <person name="Baker S."/>
            <person name="Barry K."/>
            <person name="Bills G."/>
            <person name="Bluhm B."/>
            <person name="Cannon C."/>
            <person name="Castanera R."/>
            <person name="Culley D."/>
            <person name="Daum C."/>
            <person name="Ezra D."/>
            <person name="Gonzalez J."/>
            <person name="Henrissat B."/>
            <person name="Kuo A."/>
            <person name="Liang C."/>
            <person name="Lipzen A."/>
            <person name="Lutzoni F."/>
            <person name="Magnuson J."/>
            <person name="Mondo S."/>
            <person name="Nolan M."/>
            <person name="Ohm R."/>
            <person name="Pangilinan J."/>
            <person name="Park H.-J."/>
            <person name="Ramirez L."/>
            <person name="Alfaro M."/>
            <person name="Sun H."/>
            <person name="Tritt A."/>
            <person name="Yoshinaga Y."/>
            <person name="Zwiers L.-H."/>
            <person name="Turgeon B."/>
            <person name="Goodwin S."/>
            <person name="Spatafora J."/>
            <person name="Crous P."/>
            <person name="Grigoriev I."/>
        </authorList>
    </citation>
    <scope>NUCLEOTIDE SEQUENCE</scope>
    <source>
        <strain evidence="1">CBS 113389</strain>
    </source>
</reference>
<accession>A0A6A6PRD0</accession>
<evidence type="ECO:0000313" key="2">
    <source>
        <dbReference type="Proteomes" id="UP000799767"/>
    </source>
</evidence>
<keyword evidence="2" id="KW-1185">Reference proteome</keyword>